<feature type="transmembrane region" description="Helical" evidence="7">
    <location>
        <begin position="179"/>
        <end position="199"/>
    </location>
</feature>
<gene>
    <name evidence="9" type="ORF">ACFL27_18195</name>
</gene>
<evidence type="ECO:0000313" key="10">
    <source>
        <dbReference type="Proteomes" id="UP001594351"/>
    </source>
</evidence>
<keyword evidence="5" id="KW-0560">Oxidoreductase</keyword>
<feature type="transmembrane region" description="Helical" evidence="7">
    <location>
        <begin position="12"/>
        <end position="39"/>
    </location>
</feature>
<feature type="transmembrane region" description="Helical" evidence="7">
    <location>
        <begin position="155"/>
        <end position="173"/>
    </location>
</feature>
<accession>A0ABV6Z0Y9</accession>
<keyword evidence="10" id="KW-1185">Reference proteome</keyword>
<dbReference type="InterPro" id="IPR036197">
    <property type="entry name" value="NarG-like_sf"/>
</dbReference>
<dbReference type="Proteomes" id="UP001594351">
    <property type="component" value="Unassembled WGS sequence"/>
</dbReference>
<evidence type="ECO:0000256" key="2">
    <source>
        <dbReference type="ARBA" id="ARBA00022475"/>
    </source>
</evidence>
<feature type="transmembrane region" description="Helical" evidence="7">
    <location>
        <begin position="124"/>
        <end position="143"/>
    </location>
</feature>
<keyword evidence="6 7" id="KW-0472">Membrane</keyword>
<sequence length="242" mass="27394">MLEWLEWARGPVFRACFIIMLLGLLRVVILNGVTLYLMIRQAKKNKREIKYGDLVRETLTWLFPVKKAAEQRIIFSLTSIIFHLAIIITPLFLSAHILLWERGLGLSRFALNARVALNAQVADYLTLLAIVAGLAIFVQRVGAEASRGLSRFQDYFLPLLIIIPFFSGYLAMHPALNPFSYNGIMFVHVMSGNLIFLLIPFSKISHVALFPMTQLMSALGWYLNPDSGRNVMLTLGKENEPI</sequence>
<comment type="subcellular location">
    <subcellularLocation>
        <location evidence="1">Cell membrane</location>
        <topology evidence="1">Multi-pass membrane protein</topology>
    </subcellularLocation>
</comment>
<keyword evidence="4 7" id="KW-1133">Transmembrane helix</keyword>
<keyword evidence="2" id="KW-1003">Cell membrane</keyword>
<dbReference type="SUPFAM" id="SSF103501">
    <property type="entry name" value="Respiratory nitrate reductase 1 gamma chain"/>
    <property type="match status" value="1"/>
</dbReference>
<feature type="domain" description="NarG-like" evidence="8">
    <location>
        <begin position="107"/>
        <end position="216"/>
    </location>
</feature>
<dbReference type="Gene3D" id="1.20.950.20">
    <property type="entry name" value="Transmembrane di-heme cytochromes, Chain C"/>
    <property type="match status" value="1"/>
</dbReference>
<evidence type="ECO:0000256" key="5">
    <source>
        <dbReference type="ARBA" id="ARBA00023002"/>
    </source>
</evidence>
<name>A0ABV6Z0Y9_UNCC1</name>
<evidence type="ECO:0000313" key="9">
    <source>
        <dbReference type="EMBL" id="MFC1852129.1"/>
    </source>
</evidence>
<reference evidence="9 10" key="1">
    <citation type="submission" date="2024-09" db="EMBL/GenBank/DDBJ databases">
        <title>Laminarin stimulates single cell rates of sulfate reduction while oxygen inhibits transcriptomic activity in coastal marine sediment.</title>
        <authorList>
            <person name="Lindsay M."/>
            <person name="Orcutt B."/>
            <person name="Emerson D."/>
            <person name="Stepanauskas R."/>
            <person name="D'Angelo T."/>
        </authorList>
    </citation>
    <scope>NUCLEOTIDE SEQUENCE [LARGE SCALE GENOMIC DNA]</scope>
    <source>
        <strain evidence="9">SAG AM-311-K15</strain>
    </source>
</reference>
<feature type="transmembrane region" description="Helical" evidence="7">
    <location>
        <begin position="73"/>
        <end position="99"/>
    </location>
</feature>
<dbReference type="EMBL" id="JBHPBY010000270">
    <property type="protein sequence ID" value="MFC1852129.1"/>
    <property type="molecule type" value="Genomic_DNA"/>
</dbReference>
<keyword evidence="3 7" id="KW-0812">Transmembrane</keyword>
<evidence type="ECO:0000256" key="3">
    <source>
        <dbReference type="ARBA" id="ARBA00022692"/>
    </source>
</evidence>
<protein>
    <submittedName>
        <fullName evidence="9">Respiratory nitrate reductase subunit gamma</fullName>
    </submittedName>
</protein>
<evidence type="ECO:0000256" key="6">
    <source>
        <dbReference type="ARBA" id="ARBA00023136"/>
    </source>
</evidence>
<evidence type="ECO:0000256" key="7">
    <source>
        <dbReference type="SAM" id="Phobius"/>
    </source>
</evidence>
<dbReference type="InterPro" id="IPR023234">
    <property type="entry name" value="NarG-like_domain"/>
</dbReference>
<evidence type="ECO:0000256" key="4">
    <source>
        <dbReference type="ARBA" id="ARBA00022989"/>
    </source>
</evidence>
<proteinExistence type="predicted"/>
<dbReference type="Pfam" id="PF02665">
    <property type="entry name" value="Nitrate_red_gam"/>
    <property type="match status" value="1"/>
</dbReference>
<organism evidence="9 10">
    <name type="scientific">candidate division CSSED10-310 bacterium</name>
    <dbReference type="NCBI Taxonomy" id="2855610"/>
    <lineage>
        <taxon>Bacteria</taxon>
        <taxon>Bacteria division CSSED10-310</taxon>
    </lineage>
</organism>
<evidence type="ECO:0000256" key="1">
    <source>
        <dbReference type="ARBA" id="ARBA00004651"/>
    </source>
</evidence>
<comment type="caution">
    <text evidence="9">The sequence shown here is derived from an EMBL/GenBank/DDBJ whole genome shotgun (WGS) entry which is preliminary data.</text>
</comment>
<evidence type="ECO:0000259" key="8">
    <source>
        <dbReference type="Pfam" id="PF02665"/>
    </source>
</evidence>